<gene>
    <name evidence="3" type="primary">g6177</name>
    <name evidence="3" type="ORF">VP750_LOCUS5292</name>
</gene>
<sequence>MSDDIELKFRHVSGDIGPLKVSGSSSILQVKEQLYAQWPKDGPVSTDKPSAASDLRLILGGKFLDNSETLNDLRPSMGELKADTVVTMHVIVRPAPAGKPQTSKEKKEAQQGCGCTVQ</sequence>
<dbReference type="PROSITE" id="PS50053">
    <property type="entry name" value="UBIQUITIN_2"/>
    <property type="match status" value="1"/>
</dbReference>
<dbReference type="PANTHER" id="PTHR13169">
    <property type="entry name" value="UBIQUITIN-LIKE PROTEIN 3 HCG-1 PROTEIN"/>
    <property type="match status" value="1"/>
</dbReference>
<reference evidence="3 4" key="1">
    <citation type="submission" date="2024-06" db="EMBL/GenBank/DDBJ databases">
        <authorList>
            <person name="Kraege A."/>
            <person name="Thomma B."/>
        </authorList>
    </citation>
    <scope>NUCLEOTIDE SEQUENCE [LARGE SCALE GENOMIC DNA]</scope>
</reference>
<evidence type="ECO:0000259" key="2">
    <source>
        <dbReference type="PROSITE" id="PS50053"/>
    </source>
</evidence>
<dbReference type="Proteomes" id="UP001497392">
    <property type="component" value="Unassembled WGS sequence"/>
</dbReference>
<feature type="region of interest" description="Disordered" evidence="1">
    <location>
        <begin position="94"/>
        <end position="118"/>
    </location>
</feature>
<comment type="caution">
    <text evidence="3">The sequence shown here is derived from an EMBL/GenBank/DDBJ whole genome shotgun (WGS) entry which is preliminary data.</text>
</comment>
<evidence type="ECO:0000313" key="3">
    <source>
        <dbReference type="EMBL" id="CAL5223633.1"/>
    </source>
</evidence>
<dbReference type="InterPro" id="IPR000626">
    <property type="entry name" value="Ubiquitin-like_dom"/>
</dbReference>
<protein>
    <submittedName>
        <fullName evidence="3">G6177 protein</fullName>
    </submittedName>
</protein>
<dbReference type="InterPro" id="IPR040015">
    <property type="entry name" value="UBL3-like"/>
</dbReference>
<organism evidence="3 4">
    <name type="scientific">Coccomyxa viridis</name>
    <dbReference type="NCBI Taxonomy" id="1274662"/>
    <lineage>
        <taxon>Eukaryota</taxon>
        <taxon>Viridiplantae</taxon>
        <taxon>Chlorophyta</taxon>
        <taxon>core chlorophytes</taxon>
        <taxon>Trebouxiophyceae</taxon>
        <taxon>Trebouxiophyceae incertae sedis</taxon>
        <taxon>Coccomyxaceae</taxon>
        <taxon>Coccomyxa</taxon>
    </lineage>
</organism>
<evidence type="ECO:0000313" key="4">
    <source>
        <dbReference type="Proteomes" id="UP001497392"/>
    </source>
</evidence>
<name>A0ABP1FZL6_9CHLO</name>
<dbReference type="Gene3D" id="3.10.20.90">
    <property type="entry name" value="Phosphatidylinositol 3-kinase Catalytic Subunit, Chain A, domain 1"/>
    <property type="match status" value="1"/>
</dbReference>
<dbReference type="EMBL" id="CAXHTA020000009">
    <property type="protein sequence ID" value="CAL5223633.1"/>
    <property type="molecule type" value="Genomic_DNA"/>
</dbReference>
<proteinExistence type="predicted"/>
<dbReference type="InterPro" id="IPR039540">
    <property type="entry name" value="UBL3-like_ubiquitin_dom"/>
</dbReference>
<accession>A0ABP1FZL6</accession>
<dbReference type="Pfam" id="PF13881">
    <property type="entry name" value="Rad60-SLD_2"/>
    <property type="match status" value="1"/>
</dbReference>
<dbReference type="InterPro" id="IPR029071">
    <property type="entry name" value="Ubiquitin-like_domsf"/>
</dbReference>
<evidence type="ECO:0000256" key="1">
    <source>
        <dbReference type="SAM" id="MobiDB-lite"/>
    </source>
</evidence>
<keyword evidence="4" id="KW-1185">Reference proteome</keyword>
<dbReference type="SUPFAM" id="SSF54236">
    <property type="entry name" value="Ubiquitin-like"/>
    <property type="match status" value="1"/>
</dbReference>
<dbReference type="PANTHER" id="PTHR13169:SF0">
    <property type="entry name" value="UBIQUITIN-LIKE PROTEIN 3"/>
    <property type="match status" value="1"/>
</dbReference>
<feature type="domain" description="Ubiquitin-like" evidence="2">
    <location>
        <begin position="5"/>
        <end position="73"/>
    </location>
</feature>